<proteinExistence type="inferred from homology"/>
<dbReference type="CDD" id="cd00003">
    <property type="entry name" value="PNPsynthase"/>
    <property type="match status" value="1"/>
</dbReference>
<dbReference type="Pfam" id="PF03740">
    <property type="entry name" value="PdxJ"/>
    <property type="match status" value="1"/>
</dbReference>
<dbReference type="GO" id="GO:0033856">
    <property type="term" value="F:pyridoxine 5'-phosphate synthase activity"/>
    <property type="evidence" value="ECO:0007669"/>
    <property type="project" value="InterPro"/>
</dbReference>
<dbReference type="NCBIfam" id="NF003627">
    <property type="entry name" value="PRK05265.1-5"/>
    <property type="match status" value="1"/>
</dbReference>
<dbReference type="NCBIfam" id="TIGR00559">
    <property type="entry name" value="pdxJ"/>
    <property type="match status" value="1"/>
</dbReference>
<protein>
    <recommendedName>
        <fullName evidence="5">Pyridoxine 5'-phosphate synthase</fullName>
    </recommendedName>
</protein>
<dbReference type="PANTHER" id="PTHR30456">
    <property type="entry name" value="PYRIDOXINE 5'-PHOSPHATE SYNTHASE"/>
    <property type="match status" value="1"/>
</dbReference>
<dbReference type="InterPro" id="IPR004569">
    <property type="entry name" value="PyrdxlP_synth_PdxJ"/>
</dbReference>
<evidence type="ECO:0000256" key="3">
    <source>
        <dbReference type="ARBA" id="ARBA00023096"/>
    </source>
</evidence>
<accession>A0A381N682</accession>
<dbReference type="GO" id="GO:0008615">
    <property type="term" value="P:pyridoxine biosynthetic process"/>
    <property type="evidence" value="ECO:0007669"/>
    <property type="project" value="UniProtKB-KW"/>
</dbReference>
<organism evidence="4">
    <name type="scientific">marine metagenome</name>
    <dbReference type="NCBI Taxonomy" id="408172"/>
    <lineage>
        <taxon>unclassified sequences</taxon>
        <taxon>metagenomes</taxon>
        <taxon>ecological metagenomes</taxon>
    </lineage>
</organism>
<evidence type="ECO:0008006" key="5">
    <source>
        <dbReference type="Google" id="ProtNLM"/>
    </source>
</evidence>
<dbReference type="NCBIfam" id="NF003623">
    <property type="entry name" value="PRK05265.1-1"/>
    <property type="match status" value="1"/>
</dbReference>
<evidence type="ECO:0000313" key="4">
    <source>
        <dbReference type="EMBL" id="SUZ49113.1"/>
    </source>
</evidence>
<keyword evidence="3" id="KW-0664">Pyridoxine biosynthesis</keyword>
<keyword evidence="2" id="KW-0808">Transferase</keyword>
<evidence type="ECO:0000256" key="2">
    <source>
        <dbReference type="ARBA" id="ARBA00022679"/>
    </source>
</evidence>
<name>A0A381N682_9ZZZZ</name>
<sequence length="240" mass="26602">MISLHINIDHVATVRQARQINEPDPVTAAGLVELAGADGITIHLREDRRHIIDRDVRILRETVQTRLNLEMAATAEMFRIALETRPDIVTLVPEKREEVTTEGGLDVAGAPESMHKGIAQLREAGIRVSLFIDPEAEQIEATQKAGAEDVELHTGCYANAERGIQQDKEYERLVSAAEFANEQNLQVNAGHGLNYINTQRICGLPHLRELNIGHSVVSRAIFVGLTQAVQEMREIIILNS</sequence>
<dbReference type="HAMAP" id="MF_00279">
    <property type="entry name" value="PdxJ"/>
    <property type="match status" value="1"/>
</dbReference>
<dbReference type="AlphaFoldDB" id="A0A381N682"/>
<keyword evidence="1" id="KW-0963">Cytoplasm</keyword>
<evidence type="ECO:0000256" key="1">
    <source>
        <dbReference type="ARBA" id="ARBA00022490"/>
    </source>
</evidence>
<reference evidence="4" key="1">
    <citation type="submission" date="2018-05" db="EMBL/GenBank/DDBJ databases">
        <authorList>
            <person name="Lanie J.A."/>
            <person name="Ng W.-L."/>
            <person name="Kazmierczak K.M."/>
            <person name="Andrzejewski T.M."/>
            <person name="Davidsen T.M."/>
            <person name="Wayne K.J."/>
            <person name="Tettelin H."/>
            <person name="Glass J.I."/>
            <person name="Rusch D."/>
            <person name="Podicherti R."/>
            <person name="Tsui H.-C.T."/>
            <person name="Winkler M.E."/>
        </authorList>
    </citation>
    <scope>NUCLEOTIDE SEQUENCE</scope>
</reference>
<dbReference type="Gene3D" id="3.20.20.70">
    <property type="entry name" value="Aldolase class I"/>
    <property type="match status" value="1"/>
</dbReference>
<dbReference type="GO" id="GO:0005829">
    <property type="term" value="C:cytosol"/>
    <property type="evidence" value="ECO:0007669"/>
    <property type="project" value="TreeGrafter"/>
</dbReference>
<dbReference type="InterPro" id="IPR013785">
    <property type="entry name" value="Aldolase_TIM"/>
</dbReference>
<dbReference type="NCBIfam" id="NF003625">
    <property type="entry name" value="PRK05265.1-3"/>
    <property type="match status" value="1"/>
</dbReference>
<gene>
    <name evidence="4" type="ORF">METZ01_LOCUS1967</name>
</gene>
<dbReference type="PANTHER" id="PTHR30456:SF0">
    <property type="entry name" value="PYRIDOXINE 5'-PHOSPHATE SYNTHASE"/>
    <property type="match status" value="1"/>
</dbReference>
<dbReference type="InterPro" id="IPR036130">
    <property type="entry name" value="Pyridoxine-5'_phos_synth"/>
</dbReference>
<dbReference type="SUPFAM" id="SSF63892">
    <property type="entry name" value="Pyridoxine 5'-phosphate synthase"/>
    <property type="match status" value="1"/>
</dbReference>
<dbReference type="EMBL" id="UINC01000103">
    <property type="protein sequence ID" value="SUZ49113.1"/>
    <property type="molecule type" value="Genomic_DNA"/>
</dbReference>